<evidence type="ECO:0000313" key="7">
    <source>
        <dbReference type="Proteomes" id="UP000333828"/>
    </source>
</evidence>
<dbReference type="PANTHER" id="PTHR30537">
    <property type="entry name" value="HTH-TYPE TRANSCRIPTIONAL REGULATOR"/>
    <property type="match status" value="1"/>
</dbReference>
<keyword evidence="7" id="KW-1185">Reference proteome</keyword>
<dbReference type="Pfam" id="PF03466">
    <property type="entry name" value="LysR_substrate"/>
    <property type="match status" value="1"/>
</dbReference>
<reference evidence="6 7" key="1">
    <citation type="submission" date="2019-08" db="EMBL/GenBank/DDBJ databases">
        <authorList>
            <person name="Peeters C."/>
        </authorList>
    </citation>
    <scope>NUCLEOTIDE SEQUENCE [LARGE SCALE GENOMIC DNA]</scope>
    <source>
        <strain evidence="6 7">LMG 31115</strain>
    </source>
</reference>
<comment type="similarity">
    <text evidence="1">Belongs to the LysR transcriptional regulatory family.</text>
</comment>
<dbReference type="InterPro" id="IPR005119">
    <property type="entry name" value="LysR_subst-bd"/>
</dbReference>
<keyword evidence="4" id="KW-0804">Transcription</keyword>
<evidence type="ECO:0000313" key="6">
    <source>
        <dbReference type="EMBL" id="VVD68030.1"/>
    </source>
</evidence>
<dbReference type="SUPFAM" id="SSF53850">
    <property type="entry name" value="Periplasmic binding protein-like II"/>
    <property type="match status" value="1"/>
</dbReference>
<name>A0A5E4RWW7_9BURK</name>
<keyword evidence="2" id="KW-0805">Transcription regulation</keyword>
<dbReference type="Gene3D" id="1.10.10.10">
    <property type="entry name" value="Winged helix-like DNA-binding domain superfamily/Winged helix DNA-binding domain"/>
    <property type="match status" value="1"/>
</dbReference>
<evidence type="ECO:0000256" key="1">
    <source>
        <dbReference type="ARBA" id="ARBA00009437"/>
    </source>
</evidence>
<dbReference type="CDD" id="cd08422">
    <property type="entry name" value="PBP2_CrgA_like"/>
    <property type="match status" value="1"/>
</dbReference>
<gene>
    <name evidence="6" type="primary">dmlR_1</name>
    <name evidence="6" type="ORF">PIN31115_00449</name>
</gene>
<keyword evidence="3" id="KW-0238">DNA-binding</keyword>
<sequence>MLAGAQRIFAGTTRHITIGNNMDRLQSMRVFVKVADNGSFARTAAQMDLSAAVVTRHVAELESHLGVRLLNRTTRSLSLTGAGQVYLERCRQIIDEVDEADALISSASRDPKGTLKVVAPVSFGLRNLAPLIKKYQEMHPKVVVDLTLTDRAIDLVEEGYDCGILLTRMINSESLISRVLAETRVMLCASPAYIAEHGEPVTPQELSEHGVLGLPNDFFSDDRVFSGPEGEVRVRVQNKFICNNTALLRQSVLLGHGIAFLPSYLVGNDVRDGDLVALLRNFTQTPIDVSLVYPSRKYLSAKTRGFIDLTVEYFRQNEGISAAERWVPPKLPSPTTPNAEISV</sequence>
<organism evidence="6 7">
    <name type="scientific">Pandoraea iniqua</name>
    <dbReference type="NCBI Taxonomy" id="2508288"/>
    <lineage>
        <taxon>Bacteria</taxon>
        <taxon>Pseudomonadati</taxon>
        <taxon>Pseudomonadota</taxon>
        <taxon>Betaproteobacteria</taxon>
        <taxon>Burkholderiales</taxon>
        <taxon>Burkholderiaceae</taxon>
        <taxon>Pandoraea</taxon>
    </lineage>
</organism>
<dbReference type="PROSITE" id="PS50931">
    <property type="entry name" value="HTH_LYSR"/>
    <property type="match status" value="1"/>
</dbReference>
<dbReference type="Pfam" id="PF00126">
    <property type="entry name" value="HTH_1"/>
    <property type="match status" value="1"/>
</dbReference>
<dbReference type="InterPro" id="IPR036390">
    <property type="entry name" value="WH_DNA-bd_sf"/>
</dbReference>
<dbReference type="InterPro" id="IPR000847">
    <property type="entry name" value="LysR_HTH_N"/>
</dbReference>
<dbReference type="GO" id="GO:0003700">
    <property type="term" value="F:DNA-binding transcription factor activity"/>
    <property type="evidence" value="ECO:0007669"/>
    <property type="project" value="InterPro"/>
</dbReference>
<evidence type="ECO:0000256" key="4">
    <source>
        <dbReference type="ARBA" id="ARBA00023163"/>
    </source>
</evidence>
<evidence type="ECO:0000259" key="5">
    <source>
        <dbReference type="PROSITE" id="PS50931"/>
    </source>
</evidence>
<dbReference type="Gene3D" id="3.40.190.290">
    <property type="match status" value="1"/>
</dbReference>
<dbReference type="InterPro" id="IPR036388">
    <property type="entry name" value="WH-like_DNA-bd_sf"/>
</dbReference>
<protein>
    <submittedName>
        <fullName evidence="6">HTH-type transcriptional regulator DmlR</fullName>
    </submittedName>
</protein>
<evidence type="ECO:0000256" key="3">
    <source>
        <dbReference type="ARBA" id="ARBA00023125"/>
    </source>
</evidence>
<accession>A0A5E4RWW7</accession>
<dbReference type="FunFam" id="1.10.10.10:FF:000001">
    <property type="entry name" value="LysR family transcriptional regulator"/>
    <property type="match status" value="1"/>
</dbReference>
<dbReference type="GO" id="GO:0006351">
    <property type="term" value="P:DNA-templated transcription"/>
    <property type="evidence" value="ECO:0007669"/>
    <property type="project" value="TreeGrafter"/>
</dbReference>
<evidence type="ECO:0000256" key="2">
    <source>
        <dbReference type="ARBA" id="ARBA00023015"/>
    </source>
</evidence>
<dbReference type="Proteomes" id="UP000333828">
    <property type="component" value="Unassembled WGS sequence"/>
</dbReference>
<dbReference type="EMBL" id="CABPSI010000001">
    <property type="protein sequence ID" value="VVD68030.1"/>
    <property type="molecule type" value="Genomic_DNA"/>
</dbReference>
<feature type="domain" description="HTH lysR-type" evidence="5">
    <location>
        <begin position="23"/>
        <end position="80"/>
    </location>
</feature>
<dbReference type="AlphaFoldDB" id="A0A5E4RWW7"/>
<dbReference type="PANTHER" id="PTHR30537:SF35">
    <property type="entry name" value="TRANSCRIPTIONAL REGULATORY PROTEIN"/>
    <property type="match status" value="1"/>
</dbReference>
<dbReference type="InterPro" id="IPR058163">
    <property type="entry name" value="LysR-type_TF_proteobact-type"/>
</dbReference>
<dbReference type="SUPFAM" id="SSF46785">
    <property type="entry name" value="Winged helix' DNA-binding domain"/>
    <property type="match status" value="1"/>
</dbReference>
<proteinExistence type="inferred from homology"/>
<dbReference type="GO" id="GO:0043565">
    <property type="term" value="F:sequence-specific DNA binding"/>
    <property type="evidence" value="ECO:0007669"/>
    <property type="project" value="TreeGrafter"/>
</dbReference>